<feature type="chain" id="PRO_5020233522" evidence="1">
    <location>
        <begin position="25"/>
        <end position="144"/>
    </location>
</feature>
<keyword evidence="1" id="KW-0732">Signal</keyword>
<dbReference type="RefSeq" id="WP_136368442.1">
    <property type="nucleotide sequence ID" value="NZ_SSOB01000003.1"/>
</dbReference>
<dbReference type="OrthoDB" id="2667226at2"/>
<protein>
    <submittedName>
        <fullName evidence="2">Uncharacterized protein</fullName>
    </submittedName>
</protein>
<dbReference type="AlphaFoldDB" id="A0A4S4C844"/>
<evidence type="ECO:0000313" key="3">
    <source>
        <dbReference type="Proteomes" id="UP000310636"/>
    </source>
</evidence>
<feature type="signal peptide" evidence="1">
    <location>
        <begin position="1"/>
        <end position="24"/>
    </location>
</feature>
<name>A0A4S4C844_9BACL</name>
<organism evidence="2 3">
    <name type="scientific">Cohnella fermenti</name>
    <dbReference type="NCBI Taxonomy" id="2565925"/>
    <lineage>
        <taxon>Bacteria</taxon>
        <taxon>Bacillati</taxon>
        <taxon>Bacillota</taxon>
        <taxon>Bacilli</taxon>
        <taxon>Bacillales</taxon>
        <taxon>Paenibacillaceae</taxon>
        <taxon>Cohnella</taxon>
    </lineage>
</organism>
<gene>
    <name evidence="2" type="ORF">E6C55_03795</name>
</gene>
<keyword evidence="3" id="KW-1185">Reference proteome</keyword>
<dbReference type="EMBL" id="SSOB01000003">
    <property type="protein sequence ID" value="THF83814.1"/>
    <property type="molecule type" value="Genomic_DNA"/>
</dbReference>
<comment type="caution">
    <text evidence="2">The sequence shown here is derived from an EMBL/GenBank/DDBJ whole genome shotgun (WGS) entry which is preliminary data.</text>
</comment>
<proteinExistence type="predicted"/>
<evidence type="ECO:0000313" key="2">
    <source>
        <dbReference type="EMBL" id="THF83814.1"/>
    </source>
</evidence>
<dbReference type="Gene3D" id="2.60.120.380">
    <property type="match status" value="1"/>
</dbReference>
<evidence type="ECO:0000256" key="1">
    <source>
        <dbReference type="SAM" id="SignalP"/>
    </source>
</evidence>
<dbReference type="Proteomes" id="UP000310636">
    <property type="component" value="Unassembled WGS sequence"/>
</dbReference>
<accession>A0A4S4C844</accession>
<reference evidence="2 3" key="1">
    <citation type="submission" date="2019-04" db="EMBL/GenBank/DDBJ databases">
        <title>Cohnella sp. nov. isolated from preserved vegetables.</title>
        <authorList>
            <person name="Lin S.-Y."/>
            <person name="Hung M.-H."/>
            <person name="Young C.-C."/>
        </authorList>
    </citation>
    <scope>NUCLEOTIDE SEQUENCE [LARGE SCALE GENOMIC DNA]</scope>
    <source>
        <strain evidence="2 3">CC-MHH1044</strain>
    </source>
</reference>
<sequence>MRKLRIMLLVCLCVMMIGVQSAFATTGQYDGPATANPVTKGSNYFGYIDSASDNDWYVFENTGTTSSSPIYPRLISPISTDLDAQLIWITPTGFSSSTFTTGGIGGVDNLGGYAISPGSIIYIRVYPHTSADVSTTDSYILTIG</sequence>